<dbReference type="SMART" id="SM01126">
    <property type="entry name" value="DDE_Tnp_IS1595"/>
    <property type="match status" value="1"/>
</dbReference>
<organism evidence="2 3">
    <name type="scientific">Exaiptasia diaphana</name>
    <name type="common">Tropical sea anemone</name>
    <name type="synonym">Aiptasia pulchella</name>
    <dbReference type="NCBI Taxonomy" id="2652724"/>
    <lineage>
        <taxon>Eukaryota</taxon>
        <taxon>Metazoa</taxon>
        <taxon>Cnidaria</taxon>
        <taxon>Anthozoa</taxon>
        <taxon>Hexacorallia</taxon>
        <taxon>Actiniaria</taxon>
        <taxon>Aiptasiidae</taxon>
        <taxon>Exaiptasia</taxon>
    </lineage>
</organism>
<name>A0A913XW45_EXADI</name>
<evidence type="ECO:0000313" key="3">
    <source>
        <dbReference type="Proteomes" id="UP000887567"/>
    </source>
</evidence>
<dbReference type="Pfam" id="PF12762">
    <property type="entry name" value="DDE_Tnp_IS1595"/>
    <property type="match status" value="1"/>
</dbReference>
<dbReference type="InterPro" id="IPR053164">
    <property type="entry name" value="IS1016-like_transposase"/>
</dbReference>
<feature type="domain" description="ISXO2-like transposase" evidence="1">
    <location>
        <begin position="133"/>
        <end position="282"/>
    </location>
</feature>
<dbReference type="AlphaFoldDB" id="A0A913XW45"/>
<dbReference type="GeneID" id="110248555"/>
<dbReference type="InterPro" id="IPR024445">
    <property type="entry name" value="Tnp_ISXO2-like"/>
</dbReference>
<dbReference type="PANTHER" id="PTHR47163:SF2">
    <property type="entry name" value="SI:DKEY-17M8.2"/>
    <property type="match status" value="1"/>
</dbReference>
<evidence type="ECO:0000259" key="1">
    <source>
        <dbReference type="SMART" id="SM01126"/>
    </source>
</evidence>
<dbReference type="RefSeq" id="XP_020910752.1">
    <property type="nucleotide sequence ID" value="XM_021055093.1"/>
</dbReference>
<sequence>MEVQDVMTLIGKPKIEVIEWMQRDGLLSREMWCHQHEHAIAMRLRRDAGRNDNYAWRCGTCRRRRSIREGSFFELFRRIELGHLLALLVFWSLEVKQVTSSRLLGVSKRSVLEVYNHLSSICSDDLDRRPLIPFGGPVSILQIDESKFCGKRKYNRGRLPRRDNWVFGIVDTSYSPARGYFQVVQRRNRATLLPIIRRSILPGSVVHSDDWGAYTRLQALEPNVAEHQVVVHRYNFVEPLTGAHTQHIEACWSRLKLKIKERKGVCHFLLQDFLNEQAWRDWRGNGNVFTSFKQLLLERFQV</sequence>
<proteinExistence type="predicted"/>
<dbReference type="NCBIfam" id="NF033547">
    <property type="entry name" value="transpos_IS1595"/>
    <property type="match status" value="1"/>
</dbReference>
<dbReference type="Proteomes" id="UP000887567">
    <property type="component" value="Unplaced"/>
</dbReference>
<dbReference type="KEGG" id="epa:110248555"/>
<dbReference type="OrthoDB" id="5979044at2759"/>
<evidence type="ECO:0000313" key="2">
    <source>
        <dbReference type="EnsemblMetazoa" id="XP_020910752.1"/>
    </source>
</evidence>
<dbReference type="EnsemblMetazoa" id="XM_021055093.1">
    <property type="protein sequence ID" value="XP_020910752.1"/>
    <property type="gene ID" value="LOC110248555"/>
</dbReference>
<reference evidence="2" key="1">
    <citation type="submission" date="2022-11" db="UniProtKB">
        <authorList>
            <consortium name="EnsemblMetazoa"/>
        </authorList>
    </citation>
    <scope>IDENTIFICATION</scope>
</reference>
<keyword evidence="3" id="KW-1185">Reference proteome</keyword>
<accession>A0A913XW45</accession>
<protein>
    <recommendedName>
        <fullName evidence="1">ISXO2-like transposase domain-containing protein</fullName>
    </recommendedName>
</protein>
<dbReference type="OMA" id="CERCPDE"/>
<dbReference type="PANTHER" id="PTHR47163">
    <property type="entry name" value="DDE_TNP_IS1595 DOMAIN-CONTAINING PROTEIN"/>
    <property type="match status" value="1"/>
</dbReference>